<feature type="domain" description="HTH cro/C1-type" evidence="1">
    <location>
        <begin position="88"/>
        <end position="143"/>
    </location>
</feature>
<geneLocation type="plasmid" evidence="3">
    <name>pMaq22A_3p DNA</name>
</geneLocation>
<dbReference type="PATRIC" id="fig|270351.10.peg.7530"/>
<evidence type="ECO:0000259" key="1">
    <source>
        <dbReference type="PROSITE" id="PS50943"/>
    </source>
</evidence>
<dbReference type="GO" id="GO:0003677">
    <property type="term" value="F:DNA binding"/>
    <property type="evidence" value="ECO:0007669"/>
    <property type="project" value="InterPro"/>
</dbReference>
<evidence type="ECO:0000313" key="2">
    <source>
        <dbReference type="EMBL" id="BAQ50345.1"/>
    </source>
</evidence>
<dbReference type="KEGG" id="maqu:Maq22A_3p50480"/>
<dbReference type="InterPro" id="IPR036388">
    <property type="entry name" value="WH-like_DNA-bd_sf"/>
</dbReference>
<dbReference type="Proteomes" id="UP000061432">
    <property type="component" value="Plasmid pMaq22A_3p"/>
</dbReference>
<reference evidence="3" key="2">
    <citation type="submission" date="2015-01" db="EMBL/GenBank/DDBJ databases">
        <title>Complete genome sequence of Methylobacterium aquaticum strain 22A.</title>
        <authorList>
            <person name="Tani A."/>
            <person name="Ogura Y."/>
            <person name="Hayashi T."/>
        </authorList>
    </citation>
    <scope>NUCLEOTIDE SEQUENCE [LARGE SCALE GENOMIC DNA]</scope>
    <source>
        <strain evidence="3">MA-22A</strain>
        <plasmid evidence="3">Plasmid pMaq22A_3p DNA</plasmid>
    </source>
</reference>
<dbReference type="SUPFAM" id="SSF47413">
    <property type="entry name" value="lambda repressor-like DNA-binding domains"/>
    <property type="match status" value="1"/>
</dbReference>
<name>A0A0C6G2J2_9HYPH</name>
<dbReference type="InterPro" id="IPR010982">
    <property type="entry name" value="Lambda_DNA-bd_dom_sf"/>
</dbReference>
<dbReference type="Gene3D" id="1.10.10.10">
    <property type="entry name" value="Winged helix-like DNA-binding domain superfamily/Winged helix DNA-binding domain"/>
    <property type="match status" value="1"/>
</dbReference>
<organism evidence="2 3">
    <name type="scientific">Methylobacterium aquaticum</name>
    <dbReference type="NCBI Taxonomy" id="270351"/>
    <lineage>
        <taxon>Bacteria</taxon>
        <taxon>Pseudomonadati</taxon>
        <taxon>Pseudomonadota</taxon>
        <taxon>Alphaproteobacteria</taxon>
        <taxon>Hyphomicrobiales</taxon>
        <taxon>Methylobacteriaceae</taxon>
        <taxon>Methylobacterium</taxon>
    </lineage>
</organism>
<dbReference type="OrthoDB" id="9981063at2"/>
<dbReference type="InterPro" id="IPR001387">
    <property type="entry name" value="Cro/C1-type_HTH"/>
</dbReference>
<evidence type="ECO:0000313" key="3">
    <source>
        <dbReference type="Proteomes" id="UP000061432"/>
    </source>
</evidence>
<sequence length="153" mass="17305">MNPTQQQIKELLLQGKHHTEIAAELSHLQPETVRSYAGRLLRELTPAEITKRDLARSQLPVGPTGVYHKKFAQRRVLGPVHVRIGRQLLEARQEAELNLGDFARRWGFSNRVALSAMEQGYHDFTLSEVYQIADIVGISTEELLRPPSESIVS</sequence>
<keyword evidence="2" id="KW-0614">Plasmid</keyword>
<dbReference type="PROSITE" id="PS50943">
    <property type="entry name" value="HTH_CROC1"/>
    <property type="match status" value="1"/>
</dbReference>
<dbReference type="Gene3D" id="1.10.260.40">
    <property type="entry name" value="lambda repressor-like DNA-binding domains"/>
    <property type="match status" value="1"/>
</dbReference>
<reference evidence="2 3" key="1">
    <citation type="journal article" date="2015" name="Genome Announc.">
        <title>Complete Genome Sequence of Methylobacterium aquaticum Strain 22A, Isolated from Racomitrium japonicum Moss.</title>
        <authorList>
            <person name="Tani A."/>
            <person name="Ogura Y."/>
            <person name="Hayashi T."/>
            <person name="Kimbara K."/>
        </authorList>
    </citation>
    <scope>NUCLEOTIDE SEQUENCE [LARGE SCALE GENOMIC DNA]</scope>
    <source>
        <strain evidence="2 3">MA-22A</strain>
        <plasmid evidence="3">Plasmid pMaq22A_3p DNA</plasmid>
    </source>
</reference>
<dbReference type="AlphaFoldDB" id="A0A0C6G2J2"/>
<gene>
    <name evidence="2" type="ORF">Maq22A_3p50480</name>
</gene>
<protein>
    <recommendedName>
        <fullName evidence="1">HTH cro/C1-type domain-containing protein</fullName>
    </recommendedName>
</protein>
<dbReference type="CDD" id="cd00093">
    <property type="entry name" value="HTH_XRE"/>
    <property type="match status" value="1"/>
</dbReference>
<dbReference type="EMBL" id="AP014707">
    <property type="protein sequence ID" value="BAQ50345.1"/>
    <property type="molecule type" value="Genomic_DNA"/>
</dbReference>
<dbReference type="RefSeq" id="WP_145984809.1">
    <property type="nucleotide sequence ID" value="NZ_AP014707.1"/>
</dbReference>
<accession>A0A0C6G2J2</accession>
<proteinExistence type="predicted"/>
<dbReference type="SMART" id="SM00530">
    <property type="entry name" value="HTH_XRE"/>
    <property type="match status" value="1"/>
</dbReference>